<dbReference type="InterPro" id="IPR036869">
    <property type="entry name" value="J_dom_sf"/>
</dbReference>
<dbReference type="InterPro" id="IPR001623">
    <property type="entry name" value="DnaJ_domain"/>
</dbReference>
<accession>A0A1H9CNT8</accession>
<reference evidence="3 4" key="1">
    <citation type="submission" date="2016-10" db="EMBL/GenBank/DDBJ databases">
        <authorList>
            <person name="de Groot N.N."/>
        </authorList>
    </citation>
    <scope>NUCLEOTIDE SEQUENCE [LARGE SCALE GENOMIC DNA]</scope>
    <source>
        <strain evidence="3 4">B7-7</strain>
    </source>
</reference>
<dbReference type="AlphaFoldDB" id="A0A1H9CNT8"/>
<dbReference type="Proteomes" id="UP000199496">
    <property type="component" value="Unassembled WGS sequence"/>
</dbReference>
<gene>
    <name evidence="3" type="ORF">SAMN05421693_11458</name>
</gene>
<dbReference type="OrthoDB" id="5771095at2"/>
<name>A0A1H9CNT8_9GAMM</name>
<evidence type="ECO:0000313" key="4">
    <source>
        <dbReference type="Proteomes" id="UP000199496"/>
    </source>
</evidence>
<evidence type="ECO:0000259" key="2">
    <source>
        <dbReference type="PROSITE" id="PS50076"/>
    </source>
</evidence>
<dbReference type="SUPFAM" id="SSF46565">
    <property type="entry name" value="Chaperone J-domain"/>
    <property type="match status" value="1"/>
</dbReference>
<evidence type="ECO:0000313" key="3">
    <source>
        <dbReference type="EMBL" id="SEQ02333.1"/>
    </source>
</evidence>
<proteinExistence type="predicted"/>
<keyword evidence="1" id="KW-0143">Chaperone</keyword>
<keyword evidence="4" id="KW-1185">Reference proteome</keyword>
<organism evidence="3 4">
    <name type="scientific">Ectothiorhodospira magna</name>
    <dbReference type="NCBI Taxonomy" id="867345"/>
    <lineage>
        <taxon>Bacteria</taxon>
        <taxon>Pseudomonadati</taxon>
        <taxon>Pseudomonadota</taxon>
        <taxon>Gammaproteobacteria</taxon>
        <taxon>Chromatiales</taxon>
        <taxon>Ectothiorhodospiraceae</taxon>
        <taxon>Ectothiorhodospira</taxon>
    </lineage>
</organism>
<evidence type="ECO:0000256" key="1">
    <source>
        <dbReference type="ARBA" id="ARBA00023186"/>
    </source>
</evidence>
<dbReference type="PROSITE" id="PS50076">
    <property type="entry name" value="DNAJ_2"/>
    <property type="match status" value="1"/>
</dbReference>
<dbReference type="RefSeq" id="WP_090206590.1">
    <property type="nucleotide sequence ID" value="NZ_FOFO01000014.1"/>
</dbReference>
<dbReference type="EMBL" id="FOFO01000014">
    <property type="protein sequence ID" value="SEQ02333.1"/>
    <property type="molecule type" value="Genomic_DNA"/>
</dbReference>
<dbReference type="STRING" id="867345.SAMN05421693_11458"/>
<feature type="domain" description="J" evidence="2">
    <location>
        <begin position="3"/>
        <end position="62"/>
    </location>
</feature>
<dbReference type="Gene3D" id="1.10.287.110">
    <property type="entry name" value="DnaJ domain"/>
    <property type="match status" value="1"/>
</dbReference>
<sequence length="99" mass="11210">MRDPFLLLNVSPQADDNTIHHAYLHAVKACPPERDPVGFDAVRQAYERIRSQRQRLAYELFDTTPPGIQDILDQACPVNEGGTRRPDLALCQALLRGER</sequence>
<protein>
    <recommendedName>
        <fullName evidence="2">J domain-containing protein</fullName>
    </recommendedName>
</protein>